<evidence type="ECO:0000313" key="1">
    <source>
        <dbReference type="EMBL" id="TID23002.1"/>
    </source>
</evidence>
<name>A0A4Z1PKV2_9PEZI</name>
<gene>
    <name evidence="1" type="ORF">E6O75_ATG02176</name>
</gene>
<organism evidence="1 2">
    <name type="scientific">Venturia nashicola</name>
    <dbReference type="NCBI Taxonomy" id="86259"/>
    <lineage>
        <taxon>Eukaryota</taxon>
        <taxon>Fungi</taxon>
        <taxon>Dikarya</taxon>
        <taxon>Ascomycota</taxon>
        <taxon>Pezizomycotina</taxon>
        <taxon>Dothideomycetes</taxon>
        <taxon>Pleosporomycetidae</taxon>
        <taxon>Venturiales</taxon>
        <taxon>Venturiaceae</taxon>
        <taxon>Venturia</taxon>
    </lineage>
</organism>
<sequence length="197" mass="21556">MQQGSSNIGPLYFLPALDSNSSERSVLGVDGSVESIVVEDLIESSLFMDFVFTGICSSLSAASSASEKCFSCSSTFSLGISARNEDIGFRLDAGRSVSRRPASFPLICSALYFLLPTYMTWSLEYFCNIEEAVARDIIGPLILRTPKIDVSTDDVGRVGMTEFDQECILIDAADEGLIRDLILPRWLIPRSSLRDVV</sequence>
<evidence type="ECO:0000313" key="2">
    <source>
        <dbReference type="Proteomes" id="UP000298493"/>
    </source>
</evidence>
<dbReference type="EMBL" id="SNSC02000007">
    <property type="protein sequence ID" value="TID23002.1"/>
    <property type="molecule type" value="Genomic_DNA"/>
</dbReference>
<protein>
    <submittedName>
        <fullName evidence="1">Uncharacterized protein</fullName>
    </submittedName>
</protein>
<proteinExistence type="predicted"/>
<dbReference type="Proteomes" id="UP000298493">
    <property type="component" value="Unassembled WGS sequence"/>
</dbReference>
<accession>A0A4Z1PKV2</accession>
<reference evidence="1 2" key="1">
    <citation type="submission" date="2019-04" db="EMBL/GenBank/DDBJ databases">
        <title>High contiguity whole genome sequence and gene annotation resource for two Venturia nashicola isolates.</title>
        <authorList>
            <person name="Prokchorchik M."/>
            <person name="Won K."/>
            <person name="Lee Y."/>
            <person name="Choi E.D."/>
            <person name="Segonzac C."/>
            <person name="Sohn K.H."/>
        </authorList>
    </citation>
    <scope>NUCLEOTIDE SEQUENCE [LARGE SCALE GENOMIC DNA]</scope>
    <source>
        <strain evidence="1 2">PRI2</strain>
    </source>
</reference>
<keyword evidence="2" id="KW-1185">Reference proteome</keyword>
<comment type="caution">
    <text evidence="1">The sequence shown here is derived from an EMBL/GenBank/DDBJ whole genome shotgun (WGS) entry which is preliminary data.</text>
</comment>
<dbReference type="AlphaFoldDB" id="A0A4Z1PKV2"/>